<reference evidence="1 2" key="1">
    <citation type="journal article" date="2020" name="bioRxiv">
        <title>Sequence and annotation of 42 cannabis genomes reveals extensive copy number variation in cannabinoid synthesis and pathogen resistance genes.</title>
        <authorList>
            <person name="Mckernan K.J."/>
            <person name="Helbert Y."/>
            <person name="Kane L.T."/>
            <person name="Ebling H."/>
            <person name="Zhang L."/>
            <person name="Liu B."/>
            <person name="Eaton Z."/>
            <person name="Mclaughlin S."/>
            <person name="Kingan S."/>
            <person name="Baybayan P."/>
            <person name="Concepcion G."/>
            <person name="Jordan M."/>
            <person name="Riva A."/>
            <person name="Barbazuk W."/>
            <person name="Harkins T."/>
        </authorList>
    </citation>
    <scope>NUCLEOTIDE SEQUENCE [LARGE SCALE GENOMIC DNA]</scope>
    <source>
        <strain evidence="2">cv. Jamaican Lion 4</strain>
        <tissue evidence="1">Leaf</tissue>
    </source>
</reference>
<organism evidence="1 2">
    <name type="scientific">Cannabis sativa</name>
    <name type="common">Hemp</name>
    <name type="synonym">Marijuana</name>
    <dbReference type="NCBI Taxonomy" id="3483"/>
    <lineage>
        <taxon>Eukaryota</taxon>
        <taxon>Viridiplantae</taxon>
        <taxon>Streptophyta</taxon>
        <taxon>Embryophyta</taxon>
        <taxon>Tracheophyta</taxon>
        <taxon>Spermatophyta</taxon>
        <taxon>Magnoliopsida</taxon>
        <taxon>eudicotyledons</taxon>
        <taxon>Gunneridae</taxon>
        <taxon>Pentapetalae</taxon>
        <taxon>rosids</taxon>
        <taxon>fabids</taxon>
        <taxon>Rosales</taxon>
        <taxon>Cannabaceae</taxon>
        <taxon>Cannabis</taxon>
    </lineage>
</organism>
<name>A0A7J6FFZ9_CANSA</name>
<evidence type="ECO:0000313" key="2">
    <source>
        <dbReference type="Proteomes" id="UP000525078"/>
    </source>
</evidence>
<dbReference type="Proteomes" id="UP000525078">
    <property type="component" value="Unassembled WGS sequence"/>
</dbReference>
<dbReference type="AlphaFoldDB" id="A0A7J6FFZ9"/>
<gene>
    <name evidence="1" type="ORF">F8388_019416</name>
</gene>
<accession>A0A7J6FFZ9</accession>
<sequence length="124" mass="13310">MRARHRSTRSSVKQVGQAAKISTPGPIISGFRIPALVLLGPLDEKAATAGAFLSPITVPSNKMEAVGEPSVLDLQHNSRELLVAREHQLKIPPLSQATIFPETTSLVSVLLSQKFDPLTLLDPP</sequence>
<protein>
    <submittedName>
        <fullName evidence="1">Uncharacterized protein</fullName>
    </submittedName>
</protein>
<evidence type="ECO:0000313" key="1">
    <source>
        <dbReference type="EMBL" id="KAF4369547.1"/>
    </source>
</evidence>
<dbReference type="EMBL" id="JAATIP010000126">
    <property type="protein sequence ID" value="KAF4369547.1"/>
    <property type="molecule type" value="Genomic_DNA"/>
</dbReference>
<proteinExistence type="predicted"/>
<comment type="caution">
    <text evidence="1">The sequence shown here is derived from an EMBL/GenBank/DDBJ whole genome shotgun (WGS) entry which is preliminary data.</text>
</comment>